<evidence type="ECO:0000313" key="6">
    <source>
        <dbReference type="Ensembl" id="ENSECRP00000000295.1"/>
    </source>
</evidence>
<evidence type="ECO:0000259" key="5">
    <source>
        <dbReference type="PROSITE" id="PS50190"/>
    </source>
</evidence>
<dbReference type="PROSITE" id="PS50190">
    <property type="entry name" value="SEC7"/>
    <property type="match status" value="1"/>
</dbReference>
<gene>
    <name evidence="6" type="primary">LOC114648586</name>
</gene>
<keyword evidence="2" id="KW-1003">Cell membrane</keyword>
<evidence type="ECO:0000259" key="4">
    <source>
        <dbReference type="PROSITE" id="PS50003"/>
    </source>
</evidence>
<dbReference type="AlphaFoldDB" id="A0A8C4RCZ9"/>
<dbReference type="InterPro" id="IPR011993">
    <property type="entry name" value="PH-like_dom_sf"/>
</dbReference>
<evidence type="ECO:0000256" key="1">
    <source>
        <dbReference type="ARBA" id="ARBA00004632"/>
    </source>
</evidence>
<dbReference type="PRINTS" id="PR00683">
    <property type="entry name" value="SPECTRINPH"/>
</dbReference>
<organism evidence="6 7">
    <name type="scientific">Erpetoichthys calabaricus</name>
    <name type="common">Rope fish</name>
    <name type="synonym">Calamoichthys calabaricus</name>
    <dbReference type="NCBI Taxonomy" id="27687"/>
    <lineage>
        <taxon>Eukaryota</taxon>
        <taxon>Metazoa</taxon>
        <taxon>Chordata</taxon>
        <taxon>Craniata</taxon>
        <taxon>Vertebrata</taxon>
        <taxon>Euteleostomi</taxon>
        <taxon>Actinopterygii</taxon>
        <taxon>Polypteriformes</taxon>
        <taxon>Polypteridae</taxon>
        <taxon>Erpetoichthys</taxon>
    </lineage>
</organism>
<dbReference type="Pfam" id="PF01369">
    <property type="entry name" value="Sec7"/>
    <property type="match status" value="1"/>
</dbReference>
<dbReference type="Ensembl" id="ENSECRT00000000303.1">
    <property type="protein sequence ID" value="ENSECRP00000000295.1"/>
    <property type="gene ID" value="ENSECRG00000000174.1"/>
</dbReference>
<dbReference type="Proteomes" id="UP000694620">
    <property type="component" value="Chromosome 1"/>
</dbReference>
<dbReference type="Gene3D" id="1.10.1000.11">
    <property type="entry name" value="Arf Nucleotide-binding Site Opener,domain 2"/>
    <property type="match status" value="1"/>
</dbReference>
<evidence type="ECO:0000256" key="3">
    <source>
        <dbReference type="ARBA" id="ARBA00023136"/>
    </source>
</evidence>
<evidence type="ECO:0000256" key="2">
    <source>
        <dbReference type="ARBA" id="ARBA00022475"/>
    </source>
</evidence>
<dbReference type="Gene3D" id="2.30.29.30">
    <property type="entry name" value="Pleckstrin-homology domain (PH domain)/Phosphotyrosine-binding domain (PTB)"/>
    <property type="match status" value="1"/>
</dbReference>
<dbReference type="GO" id="GO:0005543">
    <property type="term" value="F:phospholipid binding"/>
    <property type="evidence" value="ECO:0007669"/>
    <property type="project" value="InterPro"/>
</dbReference>
<dbReference type="CDD" id="cd13295">
    <property type="entry name" value="PH_EFA6"/>
    <property type="match status" value="1"/>
</dbReference>
<comment type="subcellular location">
    <subcellularLocation>
        <location evidence="1">Cell projection</location>
        <location evidence="1">Ruffle membrane</location>
    </subcellularLocation>
</comment>
<dbReference type="CDD" id="cd00171">
    <property type="entry name" value="Sec7"/>
    <property type="match status" value="1"/>
</dbReference>
<dbReference type="PANTHER" id="PTHR10663">
    <property type="entry name" value="GUANYL-NUCLEOTIDE EXCHANGE FACTOR"/>
    <property type="match status" value="1"/>
</dbReference>
<dbReference type="InterPro" id="IPR035999">
    <property type="entry name" value="Sec7_dom_sf"/>
</dbReference>
<dbReference type="PANTHER" id="PTHR10663:SF338">
    <property type="entry name" value="PH AND SEC7 DOMAIN-CONTAINING PROTEIN 4"/>
    <property type="match status" value="1"/>
</dbReference>
<protein>
    <submittedName>
        <fullName evidence="6">PH and SEC7 domain-containing protein 2-like</fullName>
    </submittedName>
</protein>
<name>A0A8C4RCZ9_ERPCA</name>
<dbReference type="GO" id="GO:0032587">
    <property type="term" value="C:ruffle membrane"/>
    <property type="evidence" value="ECO:0007669"/>
    <property type="project" value="UniProtKB-SubCell"/>
</dbReference>
<dbReference type="InterPro" id="IPR001605">
    <property type="entry name" value="PH_dom-spectrin-type"/>
</dbReference>
<dbReference type="SUPFAM" id="SSF50729">
    <property type="entry name" value="PH domain-like"/>
    <property type="match status" value="1"/>
</dbReference>
<dbReference type="GeneTree" id="ENSGT00940000155061"/>
<dbReference type="InterPro" id="IPR041681">
    <property type="entry name" value="PH_9"/>
</dbReference>
<dbReference type="GO" id="GO:0032012">
    <property type="term" value="P:regulation of ARF protein signal transduction"/>
    <property type="evidence" value="ECO:0007669"/>
    <property type="project" value="InterPro"/>
</dbReference>
<feature type="domain" description="PH" evidence="4">
    <location>
        <begin position="680"/>
        <end position="789"/>
    </location>
</feature>
<dbReference type="FunFam" id="2.30.29.30:FF:000054">
    <property type="entry name" value="PH and SEC7 domain-containing protein 3"/>
    <property type="match status" value="1"/>
</dbReference>
<dbReference type="SUPFAM" id="SSF48425">
    <property type="entry name" value="Sec7 domain"/>
    <property type="match status" value="1"/>
</dbReference>
<evidence type="ECO:0000313" key="7">
    <source>
        <dbReference type="Proteomes" id="UP000694620"/>
    </source>
</evidence>
<feature type="domain" description="SEC7" evidence="5">
    <location>
        <begin position="483"/>
        <end position="636"/>
    </location>
</feature>
<dbReference type="InterPro" id="IPR000904">
    <property type="entry name" value="Sec7_dom"/>
</dbReference>
<dbReference type="InterPro" id="IPR001849">
    <property type="entry name" value="PH_domain"/>
</dbReference>
<keyword evidence="3" id="KW-0472">Membrane</keyword>
<keyword evidence="7" id="KW-1185">Reference proteome</keyword>
<dbReference type="GO" id="GO:0005085">
    <property type="term" value="F:guanyl-nucleotide exchange factor activity"/>
    <property type="evidence" value="ECO:0007669"/>
    <property type="project" value="InterPro"/>
</dbReference>
<dbReference type="Pfam" id="PF15410">
    <property type="entry name" value="PH_9"/>
    <property type="match status" value="1"/>
</dbReference>
<reference evidence="6" key="3">
    <citation type="submission" date="2025-09" db="UniProtKB">
        <authorList>
            <consortium name="Ensembl"/>
        </authorList>
    </citation>
    <scope>IDENTIFICATION</scope>
</reference>
<reference evidence="6" key="2">
    <citation type="submission" date="2025-08" db="UniProtKB">
        <authorList>
            <consortium name="Ensembl"/>
        </authorList>
    </citation>
    <scope>IDENTIFICATION</scope>
</reference>
<dbReference type="InterPro" id="IPR023394">
    <property type="entry name" value="Sec7_C_sf"/>
</dbReference>
<reference evidence="6" key="1">
    <citation type="submission" date="2021-06" db="EMBL/GenBank/DDBJ databases">
        <authorList>
            <consortium name="Wellcome Sanger Institute Data Sharing"/>
        </authorList>
    </citation>
    <scope>NUCLEOTIDE SEQUENCE [LARGE SCALE GENOMIC DNA]</scope>
</reference>
<accession>A0A8C4RCZ9</accession>
<sequence length="951" mass="107338">METIQVDQSSTSQLEVPAYCFDYLEPLDCMLTSSPSDFLDVDLEDKMRGEDAFFVAENELQEYMIGNEEVKVESSNEAFLQEPDSMPLTDTEKNVCTHSESGLLMDCENLSFPNQDHQVTMENEPVILQTDLKQTVTQESPVDFTCDDESHVPNDKSEPISLHTQGSLHMSSMDCESLGQCLDPLEMTWTDNPLMAPYVGSEQSTFSGKSETKAQLPDGTWLSIVKQCESICYMETDRWTNGQVTCSEVNSQVTCFEVGGTENSNTDTVNIDIPAVSSVILPPKKRRPIVKEQVEGLDSPTSEEYPEEEFIECGCLTPPEHISDSKDSIGLPSEGLLFCSSSLSIVSDILEDELQEEQRVSGEKAEQVAQEVDQEKEVGLQDEGCLQNSQQPMLNTETTLCAQQEAEMEPQTHFEQLDTTSQDQTEISLDETMMSNGKEDVLEDVKSVSSDLPTVKVSLVADSPTQEDEPVPSALPPLPANQVDWESAQQLSSRLYNLDGFKKAEVAPYLYKNNDFSKTVAEEYMKNFDFSGLTLEQALRSFLKVMVLIGETQERERVLQHFAVRYHTCNPNSFNSAESVLTLTCALMLLNTDLHGQNLGKAMTCSSFVSNLDGMNDEGNFPKDLLKSLYNSIKNEKLEWAIDEEELQNTLMPQGEDSVDGLARNKSNPFLDVAHDQKAKVYKQGFLTRKAHADIDGKKTPWGKRSWKVFYAVLKGMVLYLQKNECKPNWQNSEEVISVHHALAEQAVDYTKRPNVFRLQTADWRVFLFKASNTEQMNSWICRINLVAALFSSPPFPAAVGSQKKFVRPILPAAQSKNTQEEQLTAHSSWLEIFTYDLEDHQQNPPEGKKGRTRDLDHRVKEEYLQYEKSRYEVYVNLLQAKKKMLTEDLDHFDTLVCDAVETEEASLQKSHSSPSLNLESAAPIVKVKRNISERRTYRKIIVPRRNRDLL</sequence>
<dbReference type="SMART" id="SM00233">
    <property type="entry name" value="PH"/>
    <property type="match status" value="1"/>
</dbReference>
<dbReference type="SMART" id="SM00222">
    <property type="entry name" value="Sec7"/>
    <property type="match status" value="1"/>
</dbReference>
<dbReference type="PROSITE" id="PS50003">
    <property type="entry name" value="PH_DOMAIN"/>
    <property type="match status" value="1"/>
</dbReference>
<proteinExistence type="predicted"/>